<name>A0A812XUD7_9DINO</name>
<gene>
    <name evidence="1" type="ORF">SNEC2469_LOCUS22130</name>
</gene>
<dbReference type="AlphaFoldDB" id="A0A812XUD7"/>
<sequence length="520" mass="58745">ADILLQSLSVSEDYGTAEDLKDDFPIWSKKVALLLDDQKKKATIAEQERYLQANNVRFRGTKVTRAVINAVVAMRRFNARAHELLRAIRVEYGPTIFSDGFSKLVRFSQTVGTLVEGEDFQEEALVFTFGLALVLLRREEVQPSFFSSRNLESRDKKQGWMTMTFLKFLLVSNLLKFPEQLKMEALTSVLKQLDSPLTFHKAFPAAPAGSEEAVKTVPEESVASEVNKLTEDQKRFFGLIRDLYEGEYDEDLRCVLAGKNFKLLYDMSSPASENKDLGLYKEYNECLRLLNSNSRETTSATGLSSSGPGLDARSLAMCLGDEDGKEAKIRERKEIYNKAVCLRKKLVQFSTADFSAGSNMFDRSACDRFVWSADLHHETTMMPWTMTSHVSADEVRRISAYMEKIALAQGDFVLMWDGRNVNNRRAIEDALGVLTAPTRVTEFSVHYVSDHTKRPSPGRRVFGAAHYRENGWMKGTVSRVRICTDEREETCLQLSQSQVPLMQLPSCNSGPVHLVGERID</sequence>
<proteinExistence type="predicted"/>
<dbReference type="EMBL" id="CAJNJA010039854">
    <property type="protein sequence ID" value="CAE7760627.1"/>
    <property type="molecule type" value="Genomic_DNA"/>
</dbReference>
<evidence type="ECO:0000313" key="2">
    <source>
        <dbReference type="Proteomes" id="UP000601435"/>
    </source>
</evidence>
<dbReference type="Proteomes" id="UP000601435">
    <property type="component" value="Unassembled WGS sequence"/>
</dbReference>
<dbReference type="OrthoDB" id="413707at2759"/>
<accession>A0A812XUD7</accession>
<reference evidence="1" key="1">
    <citation type="submission" date="2021-02" db="EMBL/GenBank/DDBJ databases">
        <authorList>
            <person name="Dougan E. K."/>
            <person name="Rhodes N."/>
            <person name="Thang M."/>
            <person name="Chan C."/>
        </authorList>
    </citation>
    <scope>NUCLEOTIDE SEQUENCE</scope>
</reference>
<evidence type="ECO:0000313" key="1">
    <source>
        <dbReference type="EMBL" id="CAE7760627.1"/>
    </source>
</evidence>
<protein>
    <submittedName>
        <fullName evidence="1">Uncharacterized protein</fullName>
    </submittedName>
</protein>
<organism evidence="1 2">
    <name type="scientific">Symbiodinium necroappetens</name>
    <dbReference type="NCBI Taxonomy" id="1628268"/>
    <lineage>
        <taxon>Eukaryota</taxon>
        <taxon>Sar</taxon>
        <taxon>Alveolata</taxon>
        <taxon>Dinophyceae</taxon>
        <taxon>Suessiales</taxon>
        <taxon>Symbiodiniaceae</taxon>
        <taxon>Symbiodinium</taxon>
    </lineage>
</organism>
<feature type="non-terminal residue" evidence="1">
    <location>
        <position position="520"/>
    </location>
</feature>
<keyword evidence="2" id="KW-1185">Reference proteome</keyword>
<comment type="caution">
    <text evidence="1">The sequence shown here is derived from an EMBL/GenBank/DDBJ whole genome shotgun (WGS) entry which is preliminary data.</text>
</comment>